<comment type="caution">
    <text evidence="1">The sequence shown here is derived from an EMBL/GenBank/DDBJ whole genome shotgun (WGS) entry which is preliminary data.</text>
</comment>
<evidence type="ECO:0000313" key="1">
    <source>
        <dbReference type="EMBL" id="EKA92293.1"/>
    </source>
</evidence>
<accession>K1H9X2</accession>
<protein>
    <recommendedName>
        <fullName evidence="3">Hemolysin</fullName>
    </recommendedName>
</protein>
<gene>
    <name evidence="1" type="ORF">FPOG_02577</name>
</gene>
<organism evidence="1 2">
    <name type="scientific">Fusobacterium periodonticum D10</name>
    <dbReference type="NCBI Taxonomy" id="620833"/>
    <lineage>
        <taxon>Bacteria</taxon>
        <taxon>Fusobacteriati</taxon>
        <taxon>Fusobacteriota</taxon>
        <taxon>Fusobacteriia</taxon>
        <taxon>Fusobacteriales</taxon>
        <taxon>Fusobacteriaceae</taxon>
        <taxon>Fusobacterium</taxon>
    </lineage>
</organism>
<dbReference type="EMBL" id="ACIF01000412">
    <property type="protein sequence ID" value="EKA92293.1"/>
    <property type="molecule type" value="Genomic_DNA"/>
</dbReference>
<sequence length="262" mass="29670">MDVTTPSALFIKNVNPDSKYLLETRAKYINQKEFYGSDYFLKRIGYEDKWTRVRRLGDAYYENQLIERNIIEKLGTRFINGKELSIKELIDNGTDIAKKNALTIGQGLTKEQIAKLDKDIVWYEYQNVDGIQVLAPKVYLSQNTLKNLNSDSRTKIVGLDNTYIKTNKLENMALISGRGNTFIEADEVNNRTLGNQLAEISGENTQIIATNNINNIGARISAKQNLNLIAVNGDILNKSTVEKVEFNNGEFDRSKFTKIASV</sequence>
<dbReference type="AlphaFoldDB" id="K1H9X2"/>
<reference evidence="1 2" key="1">
    <citation type="submission" date="2012-05" db="EMBL/GenBank/DDBJ databases">
        <title>The Genome Sequence of Fusobacterium periodontium Oral Taxon 201 Strain D10.</title>
        <authorList>
            <consortium name="The Broad Institute Genome Sequencing Platform"/>
            <consortium name="The Broad Institute Genome Sequencing Center for Infectious Disease"/>
            <person name="Earl A."/>
            <person name="Ward D."/>
            <person name="Feldgarden M."/>
            <person name="Gevers D."/>
            <person name="Strauss J."/>
            <person name="Sibley C."/>
            <person name="White A."/>
            <person name="Ambrose C.E."/>
            <person name="Allen-Vercoe E."/>
            <person name="Walker B."/>
            <person name="Young S.K."/>
            <person name="Zeng Q."/>
            <person name="Gargeya S."/>
            <person name="Fitzgerald M."/>
            <person name="Haas B."/>
            <person name="Abouelleil A."/>
            <person name="Alvarado L."/>
            <person name="Arachchi H.M."/>
            <person name="Berlin A.M."/>
            <person name="Chapman S.B."/>
            <person name="Goldberg J."/>
            <person name="Griggs A."/>
            <person name="Gujja S."/>
            <person name="Hansen M."/>
            <person name="Howarth C."/>
            <person name="Imamovic A."/>
            <person name="Larimer J."/>
            <person name="McCowan C."/>
            <person name="Montmayeur A."/>
            <person name="Murphy C."/>
            <person name="Neiman D."/>
            <person name="Pearson M."/>
            <person name="Priest M."/>
            <person name="Roberts A."/>
            <person name="Saif S."/>
            <person name="Shea T."/>
            <person name="Sisk P."/>
            <person name="Sykes S."/>
            <person name="Wortman J."/>
            <person name="Nusbaum C."/>
            <person name="Birren B."/>
        </authorList>
    </citation>
    <scope>NUCLEOTIDE SEQUENCE [LARGE SCALE GENOMIC DNA]</scope>
    <source>
        <strain evidence="1 2">D10</strain>
    </source>
</reference>
<feature type="non-terminal residue" evidence="1">
    <location>
        <position position="262"/>
    </location>
</feature>
<evidence type="ECO:0000313" key="2">
    <source>
        <dbReference type="Proteomes" id="UP000005809"/>
    </source>
</evidence>
<dbReference type="Proteomes" id="UP000005809">
    <property type="component" value="Unassembled WGS sequence"/>
</dbReference>
<evidence type="ECO:0008006" key="3">
    <source>
        <dbReference type="Google" id="ProtNLM"/>
    </source>
</evidence>
<proteinExistence type="predicted"/>
<name>K1H9X2_9FUSO</name>